<organism evidence="5 6">
    <name type="scientific">Planococcus wigleyi</name>
    <dbReference type="NCBI Taxonomy" id="2762216"/>
    <lineage>
        <taxon>Bacteria</taxon>
        <taxon>Bacillati</taxon>
        <taxon>Bacillota</taxon>
        <taxon>Bacilli</taxon>
        <taxon>Bacillales</taxon>
        <taxon>Caryophanaceae</taxon>
        <taxon>Planococcus</taxon>
    </lineage>
</organism>
<dbReference type="InterPro" id="IPR017867">
    <property type="entry name" value="Tyr_phospatase_low_mol_wt"/>
</dbReference>
<dbReference type="SMART" id="SM00226">
    <property type="entry name" value="LMWPc"/>
    <property type="match status" value="1"/>
</dbReference>
<sequence>MKILFVCTGNTCRSPMAEAILSAKKLPGIEVRSAGIFAGAAPLSRNAQSVLSQQQISFTHTSKPLEAGDMQWAELILTMTNSHKMTLLQAQPEAATKLYTLKEFTEGSAEDISDPYGGPLELYEETFHELRELIDKLIEKIT</sequence>
<dbReference type="CDD" id="cd16344">
    <property type="entry name" value="LMWPAP"/>
    <property type="match status" value="1"/>
</dbReference>
<gene>
    <name evidence="5" type="ORF">H9630_00560</name>
</gene>
<comment type="caution">
    <text evidence="5">The sequence shown here is derived from an EMBL/GenBank/DDBJ whole genome shotgun (WGS) entry which is preliminary data.</text>
</comment>
<dbReference type="EMBL" id="JACSPU010000001">
    <property type="protein sequence ID" value="MBD8013291.1"/>
    <property type="molecule type" value="Genomic_DNA"/>
</dbReference>
<feature type="domain" description="Phosphotyrosine protein phosphatase I" evidence="4">
    <location>
        <begin position="1"/>
        <end position="140"/>
    </location>
</feature>
<protein>
    <submittedName>
        <fullName evidence="5">Low molecular weight protein arginine phosphatase</fullName>
    </submittedName>
</protein>
<dbReference type="SUPFAM" id="SSF52788">
    <property type="entry name" value="Phosphotyrosine protein phosphatases I"/>
    <property type="match status" value="1"/>
</dbReference>
<evidence type="ECO:0000256" key="1">
    <source>
        <dbReference type="ARBA" id="ARBA00011063"/>
    </source>
</evidence>
<dbReference type="Proteomes" id="UP000658980">
    <property type="component" value="Unassembled WGS sequence"/>
</dbReference>
<dbReference type="InterPro" id="IPR036196">
    <property type="entry name" value="Ptyr_pPase_sf"/>
</dbReference>
<name>A0ABR8W8F1_9BACL</name>
<reference evidence="5 6" key="1">
    <citation type="submission" date="2020-08" db="EMBL/GenBank/DDBJ databases">
        <title>A Genomic Blueprint of the Chicken Gut Microbiome.</title>
        <authorList>
            <person name="Gilroy R."/>
            <person name="Ravi A."/>
            <person name="Getino M."/>
            <person name="Pursley I."/>
            <person name="Horton D.L."/>
            <person name="Alikhan N.-F."/>
            <person name="Baker D."/>
            <person name="Gharbi K."/>
            <person name="Hall N."/>
            <person name="Watson M."/>
            <person name="Adriaenssens E.M."/>
            <person name="Foster-Nyarko E."/>
            <person name="Jarju S."/>
            <person name="Secka A."/>
            <person name="Antonio M."/>
            <person name="Oren A."/>
            <person name="Chaudhuri R."/>
            <person name="La Ragione R.M."/>
            <person name="Hildebrand F."/>
            <person name="Pallen M.J."/>
        </authorList>
    </citation>
    <scope>NUCLEOTIDE SEQUENCE [LARGE SCALE GENOMIC DNA]</scope>
    <source>
        <strain evidence="5 6">Sa1BUA13</strain>
    </source>
</reference>
<proteinExistence type="inferred from homology"/>
<evidence type="ECO:0000256" key="2">
    <source>
        <dbReference type="ARBA" id="ARBA00022801"/>
    </source>
</evidence>
<dbReference type="PRINTS" id="PR00719">
    <property type="entry name" value="LMWPTPASE"/>
</dbReference>
<dbReference type="PANTHER" id="PTHR11717:SF31">
    <property type="entry name" value="LOW MOLECULAR WEIGHT PROTEIN-TYROSINE-PHOSPHATASE ETP-RELATED"/>
    <property type="match status" value="1"/>
</dbReference>
<dbReference type="InterPro" id="IPR050438">
    <property type="entry name" value="LMW_PTPase"/>
</dbReference>
<keyword evidence="3" id="KW-0904">Protein phosphatase</keyword>
<keyword evidence="2" id="KW-0378">Hydrolase</keyword>
<dbReference type="Gene3D" id="3.40.50.2300">
    <property type="match status" value="1"/>
</dbReference>
<evidence type="ECO:0000256" key="3">
    <source>
        <dbReference type="ARBA" id="ARBA00022912"/>
    </source>
</evidence>
<keyword evidence="6" id="KW-1185">Reference proteome</keyword>
<evidence type="ECO:0000259" key="4">
    <source>
        <dbReference type="SMART" id="SM00226"/>
    </source>
</evidence>
<accession>A0ABR8W8F1</accession>
<evidence type="ECO:0000313" key="5">
    <source>
        <dbReference type="EMBL" id="MBD8013291.1"/>
    </source>
</evidence>
<evidence type="ECO:0000313" key="6">
    <source>
        <dbReference type="Proteomes" id="UP000658980"/>
    </source>
</evidence>
<dbReference type="Pfam" id="PF01451">
    <property type="entry name" value="LMWPc"/>
    <property type="match status" value="1"/>
</dbReference>
<comment type="similarity">
    <text evidence="1">Belongs to the low molecular weight phosphotyrosine protein phosphatase family.</text>
</comment>
<dbReference type="InterPro" id="IPR023485">
    <property type="entry name" value="Ptyr_pPase"/>
</dbReference>
<dbReference type="RefSeq" id="WP_191713551.1">
    <property type="nucleotide sequence ID" value="NZ_JACSPU010000001.1"/>
</dbReference>
<dbReference type="PANTHER" id="PTHR11717">
    <property type="entry name" value="LOW MOLECULAR WEIGHT PROTEIN TYROSINE PHOSPHATASE"/>
    <property type="match status" value="1"/>
</dbReference>